<dbReference type="Pfam" id="PF00528">
    <property type="entry name" value="BPD_transp_1"/>
    <property type="match status" value="1"/>
</dbReference>
<dbReference type="Proteomes" id="UP000664399">
    <property type="component" value="Unassembled WGS sequence"/>
</dbReference>
<dbReference type="PANTHER" id="PTHR42929:SF1">
    <property type="entry name" value="INNER MEMBRANE ABC TRANSPORTER PERMEASE PROTEIN YDCU-RELATED"/>
    <property type="match status" value="1"/>
</dbReference>
<dbReference type="SUPFAM" id="SSF161098">
    <property type="entry name" value="MetI-like"/>
    <property type="match status" value="1"/>
</dbReference>
<evidence type="ECO:0000313" key="11">
    <source>
        <dbReference type="Proteomes" id="UP000664399"/>
    </source>
</evidence>
<sequence>MNKVATVSRRESLPGLLFVSPALLWLLAFFAAPLLAMIAVSLHDSATGQYGIGNFVQVFTEKAYTDALFNSLTLTAVVTLASLVLAYPLAYSIASLRSARIQRLALTFAVLPFWTSYVVRSYAWLLVLAPTGPLNAALMALGLIHTPLRLAYSTTATEIGFVHFFIMLDTLTIYASLVQINPRLALAARDLGASALRTFLSITLPLSVPGIAVGAFLTIVLCIGDYVTPQILGGMRAIVLPQTVMMQIQKHLDLPMASAMSLVLTVIMAVAYLALYRFLRPEEPGR</sequence>
<evidence type="ECO:0000313" key="10">
    <source>
        <dbReference type="EMBL" id="MBO1328333.1"/>
    </source>
</evidence>
<feature type="domain" description="ABC transmembrane type-1" evidence="9">
    <location>
        <begin position="68"/>
        <end position="275"/>
    </location>
</feature>
<keyword evidence="11" id="KW-1185">Reference proteome</keyword>
<feature type="transmembrane region" description="Helical" evidence="8">
    <location>
        <begin position="67"/>
        <end position="89"/>
    </location>
</feature>
<dbReference type="CDD" id="cd06261">
    <property type="entry name" value="TM_PBP2"/>
    <property type="match status" value="1"/>
</dbReference>
<feature type="transmembrane region" description="Helical" evidence="8">
    <location>
        <begin position="123"/>
        <end position="144"/>
    </location>
</feature>
<feature type="transmembrane region" description="Helical" evidence="8">
    <location>
        <begin position="156"/>
        <end position="178"/>
    </location>
</feature>
<feature type="transmembrane region" description="Helical" evidence="8">
    <location>
        <begin position="254"/>
        <end position="279"/>
    </location>
</feature>
<protein>
    <submittedName>
        <fullName evidence="10">ABC transporter permease</fullName>
    </submittedName>
</protein>
<evidence type="ECO:0000256" key="6">
    <source>
        <dbReference type="ARBA" id="ARBA00022989"/>
    </source>
</evidence>
<keyword evidence="3 8" id="KW-0813">Transport</keyword>
<gene>
    <name evidence="10" type="ORF">J2D75_07565</name>
</gene>
<feature type="transmembrane region" description="Helical" evidence="8">
    <location>
        <begin position="12"/>
        <end position="40"/>
    </location>
</feature>
<comment type="caution">
    <text evidence="10">The sequence shown here is derived from an EMBL/GenBank/DDBJ whole genome shotgun (WGS) entry which is preliminary data.</text>
</comment>
<evidence type="ECO:0000256" key="8">
    <source>
        <dbReference type="RuleBase" id="RU363032"/>
    </source>
</evidence>
<comment type="similarity">
    <text evidence="2">Belongs to the binding-protein-dependent transport system permease family. CysTW subfamily.</text>
</comment>
<dbReference type="EMBL" id="JAFVMG010000006">
    <property type="protein sequence ID" value="MBO1328333.1"/>
    <property type="molecule type" value="Genomic_DNA"/>
</dbReference>
<evidence type="ECO:0000256" key="5">
    <source>
        <dbReference type="ARBA" id="ARBA00022692"/>
    </source>
</evidence>
<dbReference type="PANTHER" id="PTHR42929">
    <property type="entry name" value="INNER MEMBRANE ABC TRANSPORTER PERMEASE PROTEIN YDCU-RELATED-RELATED"/>
    <property type="match status" value="1"/>
</dbReference>
<keyword evidence="4" id="KW-1003">Cell membrane</keyword>
<evidence type="ECO:0000259" key="9">
    <source>
        <dbReference type="PROSITE" id="PS50928"/>
    </source>
</evidence>
<name>A0ABS3LLT7_9PROT</name>
<evidence type="ECO:0000256" key="2">
    <source>
        <dbReference type="ARBA" id="ARBA00007069"/>
    </source>
</evidence>
<accession>A0ABS3LLT7</accession>
<evidence type="ECO:0000256" key="3">
    <source>
        <dbReference type="ARBA" id="ARBA00022448"/>
    </source>
</evidence>
<dbReference type="RefSeq" id="WP_207854162.1">
    <property type="nucleotide sequence ID" value="NZ_JAFVMG010000006.1"/>
</dbReference>
<comment type="subcellular location">
    <subcellularLocation>
        <location evidence="1 8">Cell membrane</location>
        <topology evidence="1 8">Multi-pass membrane protein</topology>
    </subcellularLocation>
</comment>
<keyword evidence="6 8" id="KW-1133">Transmembrane helix</keyword>
<evidence type="ECO:0000256" key="4">
    <source>
        <dbReference type="ARBA" id="ARBA00022475"/>
    </source>
</evidence>
<dbReference type="InterPro" id="IPR000515">
    <property type="entry name" value="MetI-like"/>
</dbReference>
<dbReference type="Gene3D" id="1.10.3720.10">
    <property type="entry name" value="MetI-like"/>
    <property type="match status" value="1"/>
</dbReference>
<keyword evidence="5 8" id="KW-0812">Transmembrane</keyword>
<keyword evidence="7 8" id="KW-0472">Membrane</keyword>
<evidence type="ECO:0000256" key="1">
    <source>
        <dbReference type="ARBA" id="ARBA00004651"/>
    </source>
</evidence>
<evidence type="ECO:0000256" key="7">
    <source>
        <dbReference type="ARBA" id="ARBA00023136"/>
    </source>
</evidence>
<reference evidence="10 11" key="1">
    <citation type="submission" date="2021-03" db="EMBL/GenBank/DDBJ databases">
        <title>The complete genome sequence of Acetobacter suratthaniensis TBRC 1719.</title>
        <authorList>
            <person name="Charoenyingcharoen P."/>
            <person name="Yukphan P."/>
        </authorList>
    </citation>
    <scope>NUCLEOTIDE SEQUENCE [LARGE SCALE GENOMIC DNA]</scope>
    <source>
        <strain evidence="10 11">TBRC 1719</strain>
    </source>
</reference>
<proteinExistence type="inferred from homology"/>
<feature type="transmembrane region" description="Helical" evidence="8">
    <location>
        <begin position="198"/>
        <end position="227"/>
    </location>
</feature>
<dbReference type="InterPro" id="IPR035906">
    <property type="entry name" value="MetI-like_sf"/>
</dbReference>
<organism evidence="10 11">
    <name type="scientific">Acetobacter suratthaniensis</name>
    <dbReference type="NCBI Taxonomy" id="1502841"/>
    <lineage>
        <taxon>Bacteria</taxon>
        <taxon>Pseudomonadati</taxon>
        <taxon>Pseudomonadota</taxon>
        <taxon>Alphaproteobacteria</taxon>
        <taxon>Acetobacterales</taxon>
        <taxon>Acetobacteraceae</taxon>
        <taxon>Acetobacter</taxon>
    </lineage>
</organism>
<dbReference type="PROSITE" id="PS50928">
    <property type="entry name" value="ABC_TM1"/>
    <property type="match status" value="1"/>
</dbReference>